<evidence type="ECO:0000256" key="4">
    <source>
        <dbReference type="ARBA" id="ARBA00022801"/>
    </source>
</evidence>
<dbReference type="InterPro" id="IPR008979">
    <property type="entry name" value="Galactose-bd-like_sf"/>
</dbReference>
<dbReference type="InterPro" id="IPR008928">
    <property type="entry name" value="6-hairpin_glycosidase_sf"/>
</dbReference>
<dbReference type="InterPro" id="IPR011013">
    <property type="entry name" value="Gal_mutarotase_sf_dom"/>
</dbReference>
<dbReference type="InterPro" id="IPR005195">
    <property type="entry name" value="Glyco_hydro_65_M"/>
</dbReference>
<dbReference type="GO" id="GO:0005993">
    <property type="term" value="P:trehalose catabolic process"/>
    <property type="evidence" value="ECO:0007669"/>
    <property type="project" value="TreeGrafter"/>
</dbReference>
<evidence type="ECO:0000256" key="3">
    <source>
        <dbReference type="ARBA" id="ARBA00012757"/>
    </source>
</evidence>
<evidence type="ECO:0000259" key="7">
    <source>
        <dbReference type="Pfam" id="PF03632"/>
    </source>
</evidence>
<dbReference type="EC" id="3.2.1.28" evidence="3"/>
<dbReference type="GO" id="GO:0004555">
    <property type="term" value="F:alpha,alpha-trehalase activity"/>
    <property type="evidence" value="ECO:0007669"/>
    <property type="project" value="UniProtKB-EC"/>
</dbReference>
<evidence type="ECO:0000256" key="1">
    <source>
        <dbReference type="ARBA" id="ARBA00001576"/>
    </source>
</evidence>
<gene>
    <name evidence="9" type="ORF">BBK36DRAFT_1127622</name>
</gene>
<feature type="signal peptide" evidence="6">
    <location>
        <begin position="1"/>
        <end position="19"/>
    </location>
</feature>
<evidence type="ECO:0000256" key="6">
    <source>
        <dbReference type="SAM" id="SignalP"/>
    </source>
</evidence>
<reference evidence="10" key="1">
    <citation type="submission" date="2016-07" db="EMBL/GenBank/DDBJ databases">
        <title>Multiple horizontal gene transfer events from other fungi enriched the ability of initially mycotrophic Trichoderma (Ascomycota) to feed on dead plant biomass.</title>
        <authorList>
            <consortium name="DOE Joint Genome Institute"/>
            <person name="Atanasova L."/>
            <person name="Chenthamara K."/>
            <person name="Zhang J."/>
            <person name="Grujic M."/>
            <person name="Henrissat B."/>
            <person name="Kuo A."/>
            <person name="Aerts A."/>
            <person name="Salamov A."/>
            <person name="Lipzen A."/>
            <person name="Labutti K."/>
            <person name="Barry K."/>
            <person name="Miao Y."/>
            <person name="Rahimi M.J."/>
            <person name="Shen Q."/>
            <person name="Grigoriev I.V."/>
            <person name="Kubicek C.P."/>
            <person name="Druzhinina I.S."/>
        </authorList>
    </citation>
    <scope>NUCLEOTIDE SEQUENCE [LARGE SCALE GENOMIC DNA]</scope>
    <source>
        <strain evidence="10">TUCIM 6016</strain>
    </source>
</reference>
<dbReference type="RefSeq" id="XP_024746532.1">
    <property type="nucleotide sequence ID" value="XM_024891528.1"/>
</dbReference>
<keyword evidence="10" id="KW-1185">Reference proteome</keyword>
<dbReference type="EMBL" id="KZ680220">
    <property type="protein sequence ID" value="PTB63212.1"/>
    <property type="molecule type" value="Genomic_DNA"/>
</dbReference>
<dbReference type="AlphaFoldDB" id="A0A2T4B1L0"/>
<evidence type="ECO:0000259" key="8">
    <source>
        <dbReference type="Pfam" id="PF03636"/>
    </source>
</evidence>
<dbReference type="OrthoDB" id="200349at2759"/>
<dbReference type="SUPFAM" id="SSF48208">
    <property type="entry name" value="Six-hairpin glycosidases"/>
    <property type="match status" value="1"/>
</dbReference>
<comment type="similarity">
    <text evidence="2">Belongs to the glycosyl hydrolase 65 family.</text>
</comment>
<sequence>MAFLPAAVAVALWVHGGAAHSDPWLLSTDQFQGNHYQRSPYVANGYFGQRLPAEGVGYWIYRNESTGENLLNSWPLDQPRATFGTISGFWDVQQNITHTIVPDNLKRGGESVISGIPDWTGLIVTTESGETYKPGVDASTVTDFHQSLSVRDGIVQTNVTWSPLNENIRYQLNYTVLAHRARLNLGIVRLDLSADQDVSIKITDVLDGAGAVRADFHDKWLESDSTICTSVKPSGIEYLTAYVVSTIKFETNSKTGPEDLRGASKTRRNGRGYPWISTNSSTVSQVWDWGLKRGDALTIYKFVGIASNNSLAAARDASILAGSTAWDDLIFEHRQKWDAIWSDADIVIPGDQDLQRRTRASLFHILTNLLPEDTGLADNSISVGGLSSDSYAGLIFWDADLWVYPSILSLHPQYAAGINNYRGRLLSQAVQNAQYYNFSGALYPWTSGRFGNCTGTGVCKGYQYHINSDIALAHWQYYQQTNDLGWLAEKGWPVIKMAADMFAAYVVRNSSTGKYETIQLGEPDEFAYNINNGAFTNVGIKQLLGNWAPSAARQLNLKVPKNWSHIAENMYIPYDEQEKIIIEFDGLDGTWMTKQASTGLIHYPLQFQFSDEQARNDVAYYSSVNTADGPAMTWSIYAISEAQLEQKGCAAYTYLQRSSESYIRKPYYQFSEAQLDTQPPGVENPAFIFGLNPAFPFLTGAGGFLQVLTHGLTGMRPNADAFYLDPVLPPQLPDGIEIKGMKWQNASFDVLIAMDYTTVTRRRTSSNGKQRVTLEILGGNSGAKEYRLSEGESIVVPTRRPDISYSPQDLALCRPVVSDTEWVAGSYPYAMVDGSNSTAWQPATPQDASVIIDIGKLQAVSRVLLVWGGVPPCQFSLSGSEESNKDFEELSPTQKVEISAPYDAQYARVVRIREGNATAVEFRNSVQLRFLKLTIAGSYASDGLGATVAEVQIIKEDQRPVYGTNTGDFVSFVADGLWRIFSAAISWSS</sequence>
<dbReference type="Proteomes" id="UP000241546">
    <property type="component" value="Unassembled WGS sequence"/>
</dbReference>
<dbReference type="InterPro" id="IPR012341">
    <property type="entry name" value="6hp_glycosidase-like_sf"/>
</dbReference>
<evidence type="ECO:0000313" key="9">
    <source>
        <dbReference type="EMBL" id="PTB63212.1"/>
    </source>
</evidence>
<keyword evidence="6" id="KW-0732">Signal</keyword>
<dbReference type="Gene3D" id="2.70.98.40">
    <property type="entry name" value="Glycoside hydrolase, family 65, N-terminal domain"/>
    <property type="match status" value="1"/>
</dbReference>
<dbReference type="GO" id="GO:0009277">
    <property type="term" value="C:fungal-type cell wall"/>
    <property type="evidence" value="ECO:0007669"/>
    <property type="project" value="TreeGrafter"/>
</dbReference>
<feature type="domain" description="Glycoside hydrolase family 65 central catalytic" evidence="7">
    <location>
        <begin position="360"/>
        <end position="586"/>
    </location>
</feature>
<dbReference type="InterPro" id="IPR005196">
    <property type="entry name" value="Glyco_hydro_65_N"/>
</dbReference>
<dbReference type="Gene3D" id="2.60.120.260">
    <property type="entry name" value="Galactose-binding domain-like"/>
    <property type="match status" value="1"/>
</dbReference>
<protein>
    <recommendedName>
        <fullName evidence="3">alpha,alpha-trehalase</fullName>
        <ecNumber evidence="3">3.2.1.28</ecNumber>
    </recommendedName>
</protein>
<comment type="catalytic activity">
    <reaction evidence="1">
        <text>alpha,alpha-trehalose + H2O = alpha-D-glucose + beta-D-glucose</text>
        <dbReference type="Rhea" id="RHEA:32675"/>
        <dbReference type="ChEBI" id="CHEBI:15377"/>
        <dbReference type="ChEBI" id="CHEBI:15903"/>
        <dbReference type="ChEBI" id="CHEBI:16551"/>
        <dbReference type="ChEBI" id="CHEBI:17925"/>
        <dbReference type="EC" id="3.2.1.28"/>
    </reaction>
</comment>
<dbReference type="Pfam" id="PF03636">
    <property type="entry name" value="Glyco_hydro_65N"/>
    <property type="match status" value="1"/>
</dbReference>
<dbReference type="GO" id="GO:0030246">
    <property type="term" value="F:carbohydrate binding"/>
    <property type="evidence" value="ECO:0007669"/>
    <property type="project" value="InterPro"/>
</dbReference>
<dbReference type="GeneID" id="36599646"/>
<dbReference type="Gene3D" id="1.50.10.10">
    <property type="match status" value="1"/>
</dbReference>
<feature type="chain" id="PRO_5015786375" description="alpha,alpha-trehalase" evidence="6">
    <location>
        <begin position="20"/>
        <end position="989"/>
    </location>
</feature>
<dbReference type="FunFam" id="1.50.10.10:FF:000032">
    <property type="entry name" value="Vacuolar acid trehalase"/>
    <property type="match status" value="1"/>
</dbReference>
<keyword evidence="4" id="KW-0378">Hydrolase</keyword>
<evidence type="ECO:0000256" key="2">
    <source>
        <dbReference type="ARBA" id="ARBA00006768"/>
    </source>
</evidence>
<organism evidence="9 10">
    <name type="scientific">Trichoderma citrinoviride</name>
    <dbReference type="NCBI Taxonomy" id="58853"/>
    <lineage>
        <taxon>Eukaryota</taxon>
        <taxon>Fungi</taxon>
        <taxon>Dikarya</taxon>
        <taxon>Ascomycota</taxon>
        <taxon>Pezizomycotina</taxon>
        <taxon>Sordariomycetes</taxon>
        <taxon>Hypocreomycetidae</taxon>
        <taxon>Hypocreales</taxon>
        <taxon>Hypocreaceae</taxon>
        <taxon>Trichoderma</taxon>
    </lineage>
</organism>
<keyword evidence="5" id="KW-0325">Glycoprotein</keyword>
<dbReference type="SUPFAM" id="SSF49785">
    <property type="entry name" value="Galactose-binding domain-like"/>
    <property type="match status" value="1"/>
</dbReference>
<proteinExistence type="inferred from homology"/>
<evidence type="ECO:0000256" key="5">
    <source>
        <dbReference type="ARBA" id="ARBA00023180"/>
    </source>
</evidence>
<dbReference type="PANTHER" id="PTHR11051">
    <property type="entry name" value="GLYCOSYL HYDROLASE-RELATED"/>
    <property type="match status" value="1"/>
</dbReference>
<dbReference type="PANTHER" id="PTHR11051:SF8">
    <property type="entry name" value="PROTEIN-GLUCOSYLGALACTOSYLHYDROXYLYSINE GLUCOSIDASE"/>
    <property type="match status" value="1"/>
</dbReference>
<accession>A0A2T4B1L0</accession>
<feature type="domain" description="Glycoside hydrolase family 65 N-terminal" evidence="8">
    <location>
        <begin position="32"/>
        <end position="307"/>
    </location>
</feature>
<dbReference type="SUPFAM" id="SSF74650">
    <property type="entry name" value="Galactose mutarotase-like"/>
    <property type="match status" value="1"/>
</dbReference>
<dbReference type="InterPro" id="IPR037018">
    <property type="entry name" value="GH65_N"/>
</dbReference>
<evidence type="ECO:0000313" key="10">
    <source>
        <dbReference type="Proteomes" id="UP000241546"/>
    </source>
</evidence>
<name>A0A2T4B1L0_9HYPO</name>
<dbReference type="Pfam" id="PF03632">
    <property type="entry name" value="Glyco_hydro_65m"/>
    <property type="match status" value="1"/>
</dbReference>